<name>A0A6J4HWG8_9PROT</name>
<dbReference type="SUPFAM" id="SSF48452">
    <property type="entry name" value="TPR-like"/>
    <property type="match status" value="1"/>
</dbReference>
<proteinExistence type="predicted"/>
<dbReference type="AlphaFoldDB" id="A0A6J4HWG8"/>
<protein>
    <recommendedName>
        <fullName evidence="3">OmpA-like domain-containing protein</fullName>
    </recommendedName>
</protein>
<organism evidence="2">
    <name type="scientific">uncultured Acetobacteraceae bacterium</name>
    <dbReference type="NCBI Taxonomy" id="169975"/>
    <lineage>
        <taxon>Bacteria</taxon>
        <taxon>Pseudomonadati</taxon>
        <taxon>Pseudomonadota</taxon>
        <taxon>Alphaproteobacteria</taxon>
        <taxon>Acetobacterales</taxon>
        <taxon>Acetobacteraceae</taxon>
        <taxon>environmental samples</taxon>
    </lineage>
</organism>
<feature type="region of interest" description="Disordered" evidence="1">
    <location>
        <begin position="1"/>
        <end position="23"/>
    </location>
</feature>
<reference evidence="2" key="1">
    <citation type="submission" date="2020-02" db="EMBL/GenBank/DDBJ databases">
        <authorList>
            <person name="Meier V. D."/>
        </authorList>
    </citation>
    <scope>NUCLEOTIDE SEQUENCE</scope>
    <source>
        <strain evidence="2">AVDCRST_MAG08</strain>
    </source>
</reference>
<dbReference type="Gene3D" id="1.25.40.10">
    <property type="entry name" value="Tetratricopeptide repeat domain"/>
    <property type="match status" value="1"/>
</dbReference>
<dbReference type="InterPro" id="IPR011990">
    <property type="entry name" value="TPR-like_helical_dom_sf"/>
</dbReference>
<accession>A0A6J4HWG8</accession>
<dbReference type="SUPFAM" id="SSF103088">
    <property type="entry name" value="OmpA-like"/>
    <property type="match status" value="1"/>
</dbReference>
<evidence type="ECO:0000256" key="1">
    <source>
        <dbReference type="SAM" id="MobiDB-lite"/>
    </source>
</evidence>
<gene>
    <name evidence="2" type="ORF">AVDCRST_MAG08-1311</name>
</gene>
<evidence type="ECO:0000313" key="2">
    <source>
        <dbReference type="EMBL" id="CAA9234894.1"/>
    </source>
</evidence>
<dbReference type="Gene3D" id="3.30.1330.60">
    <property type="entry name" value="OmpA-like domain"/>
    <property type="match status" value="1"/>
</dbReference>
<dbReference type="EMBL" id="CADCTG010000123">
    <property type="protein sequence ID" value="CAA9234894.1"/>
    <property type="molecule type" value="Genomic_DNA"/>
</dbReference>
<sequence>MAIKTTCATAASSRGTDTPPPRPGRALGIVAFAAAALLNGCAAPGGTMAGSAAGSAAPPARTITSPAALALAGRVPPPGIQTAGEARTLASAIPAAVGAADQSALLPMDDAVTRAAEALFANAQLPAATGSSGRYLLVIDPLIDGATGVQSAATRSVQARVAEVAQRNPRFDLRPFNTASLEAKPLVLLGSAMPLRPGNATTGAPTAYDLWLVLADARTGRIVGRSEAPMRVAGVDPTPTPFFRDSPVWVKEDPVQRGYWETCRSVVGDAVDTRYLESLFASALVADGITAYEAGRPWQALAFYQRAAQLPAGDQTRVHNGLYLANWAVGRREEAEAAFGKVVDLGLRQGQLSVKLVFQPNSTSFWPDQAVSGPYPLWVRRIARGAVVRETCLQVTGHTSPTGAPALNDRLSLARAQRVQGLLVRSEPPLARRTAAKGAGSREPIIGTGADDASDALDRRVEFAPQACGAVTAAHDDPAAIGG</sequence>
<dbReference type="InterPro" id="IPR036737">
    <property type="entry name" value="OmpA-like_sf"/>
</dbReference>
<evidence type="ECO:0008006" key="3">
    <source>
        <dbReference type="Google" id="ProtNLM"/>
    </source>
</evidence>
<feature type="compositionally biased region" description="Polar residues" evidence="1">
    <location>
        <begin position="1"/>
        <end position="13"/>
    </location>
</feature>